<evidence type="ECO:0000313" key="2">
    <source>
        <dbReference type="EMBL" id="SQF93430.1"/>
    </source>
</evidence>
<sequence length="46" mass="5170">MHEIPNLPFPSLHPTQQPTPQPTPQQASNKQPEAKEAKPVDSKRQD</sequence>
<evidence type="ECO:0000313" key="3">
    <source>
        <dbReference type="Proteomes" id="UP000248640"/>
    </source>
</evidence>
<organism evidence="2 3">
    <name type="scientific">Pseudomonas fluorescens</name>
    <dbReference type="NCBI Taxonomy" id="294"/>
    <lineage>
        <taxon>Bacteria</taxon>
        <taxon>Pseudomonadati</taxon>
        <taxon>Pseudomonadota</taxon>
        <taxon>Gammaproteobacteria</taxon>
        <taxon>Pseudomonadales</taxon>
        <taxon>Pseudomonadaceae</taxon>
        <taxon>Pseudomonas</taxon>
    </lineage>
</organism>
<evidence type="ECO:0000256" key="1">
    <source>
        <dbReference type="SAM" id="MobiDB-lite"/>
    </source>
</evidence>
<proteinExistence type="predicted"/>
<feature type="compositionally biased region" description="Basic and acidic residues" evidence="1">
    <location>
        <begin position="32"/>
        <end position="46"/>
    </location>
</feature>
<feature type="region of interest" description="Disordered" evidence="1">
    <location>
        <begin position="1"/>
        <end position="46"/>
    </location>
</feature>
<accession>A0A8B4ICE5</accession>
<dbReference type="AlphaFoldDB" id="A0A8B4ICE5"/>
<reference evidence="2 3" key="1">
    <citation type="submission" date="2018-06" db="EMBL/GenBank/DDBJ databases">
        <authorList>
            <consortium name="Pathogen Informatics"/>
            <person name="Doyle S."/>
        </authorList>
    </citation>
    <scope>NUCLEOTIDE SEQUENCE [LARGE SCALE GENOMIC DNA]</scope>
    <source>
        <strain evidence="2 3">NCTC10038</strain>
    </source>
</reference>
<name>A0A8B4ICE5_PSEFL</name>
<dbReference type="EMBL" id="LS483372">
    <property type="protein sequence ID" value="SQF93430.1"/>
    <property type="molecule type" value="Genomic_DNA"/>
</dbReference>
<dbReference type="Proteomes" id="UP000248640">
    <property type="component" value="Chromosome 1"/>
</dbReference>
<gene>
    <name evidence="2" type="ORF">NCTC10038_04829</name>
</gene>
<protein>
    <submittedName>
        <fullName evidence="2">Uncharacterized protein</fullName>
    </submittedName>
</protein>